<name>A0A670Y374_PSETE</name>
<reference evidence="15" key="1">
    <citation type="submission" date="2025-08" db="UniProtKB">
        <authorList>
            <consortium name="Ensembl"/>
        </authorList>
    </citation>
    <scope>IDENTIFICATION</scope>
</reference>
<evidence type="ECO:0000256" key="3">
    <source>
        <dbReference type="ARBA" id="ARBA00018192"/>
    </source>
</evidence>
<comment type="function">
    <text evidence="12">Accessory subunit of the mitochondrial membrane respiratory chain NADH dehydrogenase (Complex I), that is believed not to be involved in catalysis. Complex I functions in the transfer of electrons from NADH to the respiratory chain. The immediate electron acceptor for the enzyme is believed to be ubiquinone. Involved in the interferon/all-trans-retinoic acid (IFN/RA) induced cell death. This apoptotic activity is inhibited by interaction with viral IRF1. Prevents the transactivation of STAT3 target genes. May play a role in CARD15-mediated innate mucosal responses and serve to regulate intestinal epithelial cell responses to microbes.</text>
</comment>
<keyword evidence="10 14" id="KW-0496">Mitochondrion</keyword>
<dbReference type="GO" id="GO:0045271">
    <property type="term" value="C:respiratory chain complex I"/>
    <property type="evidence" value="ECO:0007669"/>
    <property type="project" value="UniProtKB-UniRule"/>
</dbReference>
<dbReference type="PANTHER" id="PTHR12966:SF0">
    <property type="entry name" value="NADH DEHYDROGENASE [UBIQUINONE] 1 ALPHA SUBCOMPLEX SUBUNIT 13"/>
    <property type="match status" value="1"/>
</dbReference>
<evidence type="ECO:0000256" key="7">
    <source>
        <dbReference type="ARBA" id="ARBA00022792"/>
    </source>
</evidence>
<comment type="subunit">
    <text evidence="13">Complex I is composed of 45 different subunits. Interacts with CARD15, but not with CARD4. Interacts with STAT3, but not with STAT1, STAT2 and STAT5A. Interacts with OLFM4.</text>
</comment>
<comment type="subcellular location">
    <subcellularLocation>
        <location evidence="1 14">Mitochondrion inner membrane</location>
        <topology evidence="1 14">Single-pass membrane protein</topology>
        <orientation evidence="1 14">Matrix side</orientation>
    </subcellularLocation>
</comment>
<keyword evidence="7 14" id="KW-0999">Mitochondrion inner membrane</keyword>
<proteinExistence type="inferred from homology"/>
<evidence type="ECO:0000256" key="13">
    <source>
        <dbReference type="ARBA" id="ARBA00046797"/>
    </source>
</evidence>
<evidence type="ECO:0000256" key="11">
    <source>
        <dbReference type="ARBA" id="ARBA00023136"/>
    </source>
</evidence>
<protein>
    <recommendedName>
        <fullName evidence="3 14">NADH dehydrogenase [ubiquinone] 1 alpha subcomplex subunit 13</fullName>
    </recommendedName>
</protein>
<evidence type="ECO:0000256" key="8">
    <source>
        <dbReference type="ARBA" id="ARBA00022982"/>
    </source>
</evidence>
<dbReference type="InterPro" id="IPR009346">
    <property type="entry name" value="GRIM-19"/>
</dbReference>
<evidence type="ECO:0000313" key="16">
    <source>
        <dbReference type="Proteomes" id="UP000472273"/>
    </source>
</evidence>
<evidence type="ECO:0000313" key="15">
    <source>
        <dbReference type="Ensembl" id="ENSPTXP00000003055.1"/>
    </source>
</evidence>
<keyword evidence="16" id="KW-1185">Reference proteome</keyword>
<dbReference type="Proteomes" id="UP000472273">
    <property type="component" value="Unplaced"/>
</dbReference>
<dbReference type="GO" id="GO:0005743">
    <property type="term" value="C:mitochondrial inner membrane"/>
    <property type="evidence" value="ECO:0007669"/>
    <property type="project" value="UniProtKB-SubCell"/>
</dbReference>
<evidence type="ECO:0000256" key="10">
    <source>
        <dbReference type="ARBA" id="ARBA00023128"/>
    </source>
</evidence>
<keyword evidence="5 14" id="KW-0679">Respiratory chain</keyword>
<sequence length="161" mass="19136">MSKEKNRDVLVAFGSLANPWRSFYSLFYCYKQLFVLANKHMDRILLFPGYGLLAIGLGAFVFGTYVIFRWNWERRHLAFEDLEARIALMPLMMAEDDRRTLRLMRYNLDEEAKIMKDVPGWQVGESVYHTTRWVAPRADELYFLQPPKVQEDIFFGYTWST</sequence>
<reference evidence="15" key="2">
    <citation type="submission" date="2025-09" db="UniProtKB">
        <authorList>
            <consortium name="Ensembl"/>
        </authorList>
    </citation>
    <scope>IDENTIFICATION</scope>
</reference>
<dbReference type="Pfam" id="PF06212">
    <property type="entry name" value="GRIM-19"/>
    <property type="match status" value="1"/>
</dbReference>
<keyword evidence="4 14" id="KW-0813">Transport</keyword>
<organism evidence="15 16">
    <name type="scientific">Pseudonaja textilis</name>
    <name type="common">Eastern brown snake</name>
    <dbReference type="NCBI Taxonomy" id="8673"/>
    <lineage>
        <taxon>Eukaryota</taxon>
        <taxon>Metazoa</taxon>
        <taxon>Chordata</taxon>
        <taxon>Craniata</taxon>
        <taxon>Vertebrata</taxon>
        <taxon>Euteleostomi</taxon>
        <taxon>Lepidosauria</taxon>
        <taxon>Squamata</taxon>
        <taxon>Bifurcata</taxon>
        <taxon>Unidentata</taxon>
        <taxon>Episquamata</taxon>
        <taxon>Toxicofera</taxon>
        <taxon>Serpentes</taxon>
        <taxon>Colubroidea</taxon>
        <taxon>Elapidae</taxon>
        <taxon>Hydrophiinae</taxon>
        <taxon>Pseudonaja</taxon>
    </lineage>
</organism>
<dbReference type="AlphaFoldDB" id="A0A670Y374"/>
<keyword evidence="8 14" id="KW-0249">Electron transport</keyword>
<evidence type="ECO:0000256" key="5">
    <source>
        <dbReference type="ARBA" id="ARBA00022660"/>
    </source>
</evidence>
<keyword evidence="11 14" id="KW-0472">Membrane</keyword>
<dbReference type="GeneTree" id="ENSGT00390000000719"/>
<evidence type="ECO:0000256" key="14">
    <source>
        <dbReference type="RuleBase" id="RU368034"/>
    </source>
</evidence>
<gene>
    <name evidence="15" type="primary">NDUFA13</name>
</gene>
<evidence type="ECO:0000256" key="12">
    <source>
        <dbReference type="ARBA" id="ARBA00045908"/>
    </source>
</evidence>
<accession>A0A670Y374</accession>
<evidence type="ECO:0000256" key="1">
    <source>
        <dbReference type="ARBA" id="ARBA00004298"/>
    </source>
</evidence>
<evidence type="ECO:0000256" key="9">
    <source>
        <dbReference type="ARBA" id="ARBA00022989"/>
    </source>
</evidence>
<comment type="function">
    <text evidence="14">Complex I functions in the transfer of electrons from NADH to the respiratory chain. Accessory subunit of the mitochondrial membrane respiratory chain NADH dehydrogenase (Complex I), that is believed not to be involved in catalysis.</text>
</comment>
<comment type="similarity">
    <text evidence="2 14">Belongs to the complex I NDUFA13 subunit family.</text>
</comment>
<evidence type="ECO:0000256" key="6">
    <source>
        <dbReference type="ARBA" id="ARBA00022692"/>
    </source>
</evidence>
<evidence type="ECO:0000256" key="4">
    <source>
        <dbReference type="ARBA" id="ARBA00022448"/>
    </source>
</evidence>
<keyword evidence="6 14" id="KW-0812">Transmembrane</keyword>
<keyword evidence="9 14" id="KW-1133">Transmembrane helix</keyword>
<evidence type="ECO:0000256" key="2">
    <source>
        <dbReference type="ARBA" id="ARBA00007312"/>
    </source>
</evidence>
<dbReference type="PANTHER" id="PTHR12966">
    <property type="entry name" value="NADH DEHYDROGENASE UBIQUINONE 1 ALPHA SUBCOMPLEX SUBUNIT 13"/>
    <property type="match status" value="1"/>
</dbReference>
<dbReference type="Ensembl" id="ENSPTXT00000003144.1">
    <property type="protein sequence ID" value="ENSPTXP00000003055.1"/>
    <property type="gene ID" value="ENSPTXG00000002332.1"/>
</dbReference>
<feature type="transmembrane region" description="Helical" evidence="14">
    <location>
        <begin position="49"/>
        <end position="68"/>
    </location>
</feature>